<proteinExistence type="predicted"/>
<comment type="caution">
    <text evidence="2">The sequence shown here is derived from an EMBL/GenBank/DDBJ whole genome shotgun (WGS) entry which is preliminary data.</text>
</comment>
<name>X1P665_9ZZZZ</name>
<dbReference type="EMBL" id="BARV01031465">
    <property type="protein sequence ID" value="GAI37946.1"/>
    <property type="molecule type" value="Genomic_DNA"/>
</dbReference>
<feature type="non-terminal residue" evidence="2">
    <location>
        <position position="57"/>
    </location>
</feature>
<sequence>MKGTATGEVHKRGRRPGGALPHRLVAESGKGVDQVFSVGMEWLFEDDLRSRFLDYLP</sequence>
<dbReference type="AlphaFoldDB" id="X1P665"/>
<protein>
    <submittedName>
        <fullName evidence="2">Uncharacterized protein</fullName>
    </submittedName>
</protein>
<reference evidence="2" key="1">
    <citation type="journal article" date="2014" name="Front. Microbiol.">
        <title>High frequency of phylogenetically diverse reductive dehalogenase-homologous genes in deep subseafloor sedimentary metagenomes.</title>
        <authorList>
            <person name="Kawai M."/>
            <person name="Futagami T."/>
            <person name="Toyoda A."/>
            <person name="Takaki Y."/>
            <person name="Nishi S."/>
            <person name="Hori S."/>
            <person name="Arai W."/>
            <person name="Tsubouchi T."/>
            <person name="Morono Y."/>
            <person name="Uchiyama I."/>
            <person name="Ito T."/>
            <person name="Fujiyama A."/>
            <person name="Inagaki F."/>
            <person name="Takami H."/>
        </authorList>
    </citation>
    <scope>NUCLEOTIDE SEQUENCE</scope>
    <source>
        <strain evidence="2">Expedition CK06-06</strain>
    </source>
</reference>
<accession>X1P665</accession>
<evidence type="ECO:0000256" key="1">
    <source>
        <dbReference type="SAM" id="MobiDB-lite"/>
    </source>
</evidence>
<organism evidence="2">
    <name type="scientific">marine sediment metagenome</name>
    <dbReference type="NCBI Taxonomy" id="412755"/>
    <lineage>
        <taxon>unclassified sequences</taxon>
        <taxon>metagenomes</taxon>
        <taxon>ecological metagenomes</taxon>
    </lineage>
</organism>
<feature type="region of interest" description="Disordered" evidence="1">
    <location>
        <begin position="1"/>
        <end position="22"/>
    </location>
</feature>
<gene>
    <name evidence="2" type="ORF">S06H3_49780</name>
</gene>
<evidence type="ECO:0000313" key="2">
    <source>
        <dbReference type="EMBL" id="GAI37946.1"/>
    </source>
</evidence>